<feature type="transmembrane region" description="Helical" evidence="8">
    <location>
        <begin position="50"/>
        <end position="71"/>
    </location>
</feature>
<feature type="transmembrane region" description="Helical" evidence="8">
    <location>
        <begin position="191"/>
        <end position="212"/>
    </location>
</feature>
<feature type="transmembrane region" description="Helical" evidence="8">
    <location>
        <begin position="254"/>
        <end position="273"/>
    </location>
</feature>
<keyword evidence="16" id="KW-1185">Reference proteome</keyword>
<dbReference type="Proteomes" id="UP000094271">
    <property type="component" value="Unassembled WGS sequence"/>
</dbReference>
<proteinExistence type="inferred from homology"/>
<dbReference type="InterPro" id="IPR047817">
    <property type="entry name" value="ABC2_TM_bact-type"/>
</dbReference>
<name>A0A1E3UBU9_9FIRM</name>
<evidence type="ECO:0000313" key="11">
    <source>
        <dbReference type="EMBL" id="ODM13305.1"/>
    </source>
</evidence>
<evidence type="ECO:0000313" key="14">
    <source>
        <dbReference type="Proteomes" id="UP000094067"/>
    </source>
</evidence>
<sequence length="341" mass="39523">MKNKEKKQIPVIGQGINKKAGITIFTLVMLIMGVIIVCYHNPLANQTDELVKKIIACTLIVIAVIAFIKFYDKITQLPFELYQNRRLIWRLAKNDFKRRYAGSYMGAVWAMIQPVVTVAMYYIVFQVIMPQKATLVGEGIEVPYLVFLTAGLVPWFYFSEAIVNGMMALLEYEYLVKKVVFKISILPIIKIIAATFIHGFFVLVLLIIAWFYGFTPSLYTLQIFYYSFCMFVLVLAVSYTTCSVVIYFRDLQQIVNIALQIGMWATPVLWNLGSFSKKAQMLVKINPLVYIVEGYRSAIYEKQWFWEDFYSTMYFWIITIGLFCIGALVYKRLKVHFADIM</sequence>
<feature type="transmembrane region" description="Helical" evidence="8">
    <location>
        <begin position="100"/>
        <end position="124"/>
    </location>
</feature>
<dbReference type="RefSeq" id="WP_069151868.1">
    <property type="nucleotide sequence ID" value="NZ_BAABXS010000003.1"/>
</dbReference>
<dbReference type="PANTHER" id="PTHR30413:SF10">
    <property type="entry name" value="CAPSULE POLYSACCHARIDE EXPORT INNER-MEMBRANE PROTEIN CTRC"/>
    <property type="match status" value="1"/>
</dbReference>
<evidence type="ECO:0000256" key="2">
    <source>
        <dbReference type="ARBA" id="ARBA00007783"/>
    </source>
</evidence>
<comment type="subcellular location">
    <subcellularLocation>
        <location evidence="1 8">Cell membrane</location>
        <topology evidence="1 8">Multi-pass membrane protein</topology>
    </subcellularLocation>
</comment>
<protein>
    <recommendedName>
        <fullName evidence="8">Transport permease protein</fullName>
    </recommendedName>
</protein>
<evidence type="ECO:0000313" key="13">
    <source>
        <dbReference type="EMBL" id="ODR57576.1"/>
    </source>
</evidence>
<comment type="caution">
    <text evidence="12">The sequence shown here is derived from an EMBL/GenBank/DDBJ whole genome shotgun (WGS) entry which is preliminary data.</text>
</comment>
<gene>
    <name evidence="10" type="primary">tagG</name>
    <name evidence="11" type="ORF">BEH84_01020</name>
    <name evidence="12" type="ORF">BEI59_24120</name>
    <name evidence="10" type="ORF">BEI61_01557</name>
    <name evidence="13" type="ORF">BEI63_10725</name>
</gene>
<accession>A0A1E3UBU9</accession>
<evidence type="ECO:0000313" key="17">
    <source>
        <dbReference type="Proteomes" id="UP000095003"/>
    </source>
</evidence>
<evidence type="ECO:0000256" key="4">
    <source>
        <dbReference type="ARBA" id="ARBA00022475"/>
    </source>
</evidence>
<dbReference type="InterPro" id="IPR013525">
    <property type="entry name" value="ABC2_TM"/>
</dbReference>
<keyword evidence="4 8" id="KW-1003">Cell membrane</keyword>
<feature type="transmembrane region" description="Helical" evidence="8">
    <location>
        <begin position="21"/>
        <end position="44"/>
    </location>
</feature>
<dbReference type="Proteomes" id="UP000095003">
    <property type="component" value="Unassembled WGS sequence"/>
</dbReference>
<dbReference type="Proteomes" id="UP000094067">
    <property type="component" value="Unassembled WGS sequence"/>
</dbReference>
<evidence type="ECO:0000313" key="16">
    <source>
        <dbReference type="Proteomes" id="UP000094869"/>
    </source>
</evidence>
<keyword evidence="3 8" id="KW-0813">Transport</keyword>
<dbReference type="GO" id="GO:0015920">
    <property type="term" value="P:lipopolysaccharide transport"/>
    <property type="evidence" value="ECO:0007669"/>
    <property type="project" value="TreeGrafter"/>
</dbReference>
<evidence type="ECO:0000256" key="3">
    <source>
        <dbReference type="ARBA" id="ARBA00022448"/>
    </source>
</evidence>
<dbReference type="PATRIC" id="fig|1432052.3.peg.1127"/>
<evidence type="ECO:0000256" key="7">
    <source>
        <dbReference type="ARBA" id="ARBA00023136"/>
    </source>
</evidence>
<reference evidence="13 16" key="2">
    <citation type="submission" date="2016-08" db="EMBL/GenBank/DDBJ databases">
        <title>Characterization of Isolates of Eisenbergiella tayi Derived from Blood Cultures, Using Whole Genome Sequencing.</title>
        <authorList>
            <person name="Bernier A.-M."/>
            <person name="Burdz T."/>
            <person name="Wiebe D."/>
            <person name="Bernard K."/>
        </authorList>
    </citation>
    <scope>NUCLEOTIDE SEQUENCE [LARGE SCALE GENOMIC DNA]</scope>
    <source>
        <strain evidence="13 16">NML120146</strain>
    </source>
</reference>
<evidence type="ECO:0000256" key="5">
    <source>
        <dbReference type="ARBA" id="ARBA00022692"/>
    </source>
</evidence>
<reference evidence="12 15" key="3">
    <citation type="submission" date="2016-08" db="EMBL/GenBank/DDBJ databases">
        <authorList>
            <person name="Seilhamer J.J."/>
        </authorList>
    </citation>
    <scope>NUCLEOTIDE SEQUENCE [LARGE SCALE GENOMIC DNA]</scope>
    <source>
        <strain evidence="12 15">NML150140-1</strain>
    </source>
</reference>
<reference evidence="14 17" key="1">
    <citation type="submission" date="2016-07" db="EMBL/GenBank/DDBJ databases">
        <title>Characterization of isolates of Eisenbergiella tayi derived from blood cultures, using whole genome sequencing.</title>
        <authorList>
            <person name="Burdz T."/>
            <person name="Wiebe D."/>
            <person name="Huynh C."/>
            <person name="Bernard K."/>
        </authorList>
    </citation>
    <scope>NUCLEOTIDE SEQUENCE [LARGE SCALE GENOMIC DNA]</scope>
    <source>
        <strain evidence="10 14">NML 110608</strain>
        <strain evidence="11 17">NML 120489</strain>
    </source>
</reference>
<dbReference type="GO" id="GO:0005886">
    <property type="term" value="C:plasma membrane"/>
    <property type="evidence" value="ECO:0007669"/>
    <property type="project" value="UniProtKB-SubCell"/>
</dbReference>
<dbReference type="Pfam" id="PF01061">
    <property type="entry name" value="ABC2_membrane"/>
    <property type="match status" value="1"/>
</dbReference>
<evidence type="ECO:0000256" key="8">
    <source>
        <dbReference type="RuleBase" id="RU361157"/>
    </source>
</evidence>
<feature type="domain" description="ABC transmembrane type-2" evidence="9">
    <location>
        <begin position="105"/>
        <end position="333"/>
    </location>
</feature>
<dbReference type="PANTHER" id="PTHR30413">
    <property type="entry name" value="INNER MEMBRANE TRANSPORT PERMEASE"/>
    <property type="match status" value="1"/>
</dbReference>
<dbReference type="EMBL" id="MCGH01000002">
    <property type="protein sequence ID" value="ODM05668.1"/>
    <property type="molecule type" value="Genomic_DNA"/>
</dbReference>
<evidence type="ECO:0000313" key="10">
    <source>
        <dbReference type="EMBL" id="ODM05668.1"/>
    </source>
</evidence>
<comment type="similarity">
    <text evidence="2 8">Belongs to the ABC-2 integral membrane protein family.</text>
</comment>
<keyword evidence="6 8" id="KW-1133">Transmembrane helix</keyword>
<evidence type="ECO:0000256" key="6">
    <source>
        <dbReference type="ARBA" id="ARBA00022989"/>
    </source>
</evidence>
<dbReference type="PROSITE" id="PS51012">
    <property type="entry name" value="ABC_TM2"/>
    <property type="match status" value="1"/>
</dbReference>
<dbReference type="EMBL" id="MEHA01000022">
    <property type="protein sequence ID" value="ODR46835.1"/>
    <property type="molecule type" value="Genomic_DNA"/>
</dbReference>
<organism evidence="12 15">
    <name type="scientific">Eisenbergiella tayi</name>
    <dbReference type="NCBI Taxonomy" id="1432052"/>
    <lineage>
        <taxon>Bacteria</taxon>
        <taxon>Bacillati</taxon>
        <taxon>Bacillota</taxon>
        <taxon>Clostridia</taxon>
        <taxon>Lachnospirales</taxon>
        <taxon>Lachnospiraceae</taxon>
        <taxon>Eisenbergiella</taxon>
    </lineage>
</organism>
<feature type="transmembrane region" description="Helical" evidence="8">
    <location>
        <begin position="224"/>
        <end position="247"/>
    </location>
</feature>
<evidence type="ECO:0000256" key="1">
    <source>
        <dbReference type="ARBA" id="ARBA00004651"/>
    </source>
</evidence>
<evidence type="ECO:0000259" key="9">
    <source>
        <dbReference type="PROSITE" id="PS51012"/>
    </source>
</evidence>
<dbReference type="EMBL" id="MEHD01000021">
    <property type="protein sequence ID" value="ODR57576.1"/>
    <property type="molecule type" value="Genomic_DNA"/>
</dbReference>
<dbReference type="GeneID" id="93299527"/>
<dbReference type="EMBL" id="MCGI01000001">
    <property type="protein sequence ID" value="ODM13305.1"/>
    <property type="molecule type" value="Genomic_DNA"/>
</dbReference>
<dbReference type="AlphaFoldDB" id="A0A1E3UBU9"/>
<dbReference type="OrthoDB" id="9794365at2"/>
<feature type="transmembrane region" description="Helical" evidence="8">
    <location>
        <begin position="144"/>
        <end position="170"/>
    </location>
</feature>
<evidence type="ECO:0000313" key="12">
    <source>
        <dbReference type="EMBL" id="ODR46835.1"/>
    </source>
</evidence>
<dbReference type="Proteomes" id="UP000094869">
    <property type="component" value="Unassembled WGS sequence"/>
</dbReference>
<feature type="transmembrane region" description="Helical" evidence="8">
    <location>
        <begin position="313"/>
        <end position="330"/>
    </location>
</feature>
<dbReference type="GO" id="GO:0140359">
    <property type="term" value="F:ABC-type transporter activity"/>
    <property type="evidence" value="ECO:0007669"/>
    <property type="project" value="InterPro"/>
</dbReference>
<keyword evidence="7 8" id="KW-0472">Membrane</keyword>
<keyword evidence="5 8" id="KW-0812">Transmembrane</keyword>
<evidence type="ECO:0000313" key="15">
    <source>
        <dbReference type="Proteomes" id="UP000094271"/>
    </source>
</evidence>